<dbReference type="RefSeq" id="WP_034603127.1">
    <property type="nucleotide sequence ID" value="NZ_JAAFAN010000022.1"/>
</dbReference>
<dbReference type="Proteomes" id="UP000440668">
    <property type="component" value="Unassembled WGS sequence"/>
</dbReference>
<evidence type="ECO:0000313" key="6">
    <source>
        <dbReference type="Proteomes" id="UP000440668"/>
    </source>
</evidence>
<dbReference type="EMBL" id="WMKA01000002">
    <property type="protein sequence ID" value="MTG87599.1"/>
    <property type="molecule type" value="Genomic_DNA"/>
</dbReference>
<keyword evidence="7" id="KW-1185">Reference proteome</keyword>
<reference evidence="4 6" key="1">
    <citation type="submission" date="2019-11" db="EMBL/GenBank/DDBJ databases">
        <title>Cellulosimicrobium composti sp. nov. isolated from a compost.</title>
        <authorList>
            <person name="Yang Y."/>
        </authorList>
    </citation>
    <scope>NUCLEOTIDE SEQUENCE [LARGE SCALE GENOMIC DNA]</scope>
    <source>
        <strain evidence="4 6">BIT-GX5</strain>
    </source>
</reference>
<feature type="domain" description="CsbD-like" evidence="3">
    <location>
        <begin position="5"/>
        <end position="56"/>
    </location>
</feature>
<comment type="similarity">
    <text evidence="1">Belongs to the UPF0337 (CsbD) family.</text>
</comment>
<name>A0A6N7ZE32_9MICO</name>
<evidence type="ECO:0000313" key="7">
    <source>
        <dbReference type="Proteomes" id="UP000471672"/>
    </source>
</evidence>
<comment type="caution">
    <text evidence="4">The sequence shown here is derived from an EMBL/GenBank/DDBJ whole genome shotgun (WGS) entry which is preliminary data.</text>
</comment>
<gene>
    <name evidence="4" type="ORF">GJV82_01310</name>
    <name evidence="5" type="ORF">GYH36_08380</name>
</gene>
<evidence type="ECO:0000313" key="5">
    <source>
        <dbReference type="EMBL" id="NDO89478.1"/>
    </source>
</evidence>
<evidence type="ECO:0000256" key="1">
    <source>
        <dbReference type="ARBA" id="ARBA00009129"/>
    </source>
</evidence>
<dbReference type="AlphaFoldDB" id="A0A6N7ZE32"/>
<dbReference type="InterPro" id="IPR008462">
    <property type="entry name" value="CsbD"/>
</dbReference>
<evidence type="ECO:0000313" key="4">
    <source>
        <dbReference type="EMBL" id="MTG87599.1"/>
    </source>
</evidence>
<sequence>MGLGDKAKHAAEEAGGKLKEGAGKATDNERLEAEGKTDQTKADLKQAGDDVKDAFDR</sequence>
<feature type="region of interest" description="Disordered" evidence="2">
    <location>
        <begin position="1"/>
        <end position="57"/>
    </location>
</feature>
<dbReference type="Gene3D" id="1.10.1470.10">
    <property type="entry name" value="YjbJ"/>
    <property type="match status" value="1"/>
</dbReference>
<proteinExistence type="inferred from homology"/>
<accession>A0A6N7ZE32</accession>
<evidence type="ECO:0000259" key="3">
    <source>
        <dbReference type="Pfam" id="PF05532"/>
    </source>
</evidence>
<evidence type="ECO:0000256" key="2">
    <source>
        <dbReference type="SAM" id="MobiDB-lite"/>
    </source>
</evidence>
<organism evidence="4 6">
    <name type="scientific">Cellulosimicrobium composti</name>
    <dbReference type="NCBI Taxonomy" id="2672572"/>
    <lineage>
        <taxon>Bacteria</taxon>
        <taxon>Bacillati</taxon>
        <taxon>Actinomycetota</taxon>
        <taxon>Actinomycetes</taxon>
        <taxon>Micrococcales</taxon>
        <taxon>Promicromonosporaceae</taxon>
        <taxon>Cellulosimicrobium</taxon>
    </lineage>
</organism>
<reference evidence="5" key="2">
    <citation type="submission" date="2020-01" db="EMBL/GenBank/DDBJ databases">
        <authorList>
            <person name="Aviles F."/>
            <person name="Meyer T.E."/>
            <person name="Kyndt J.A."/>
        </authorList>
    </citation>
    <scope>NUCLEOTIDE SEQUENCE</scope>
    <source>
        <strain evidence="5">SE3</strain>
    </source>
</reference>
<dbReference type="SUPFAM" id="SSF69047">
    <property type="entry name" value="Hypothetical protein YjbJ"/>
    <property type="match status" value="1"/>
</dbReference>
<protein>
    <submittedName>
        <fullName evidence="4">CsbD family protein</fullName>
    </submittedName>
</protein>
<dbReference type="InterPro" id="IPR036629">
    <property type="entry name" value="YjbJ_sf"/>
</dbReference>
<dbReference type="Proteomes" id="UP000471672">
    <property type="component" value="Unassembled WGS sequence"/>
</dbReference>
<dbReference type="Pfam" id="PF05532">
    <property type="entry name" value="CsbD"/>
    <property type="match status" value="1"/>
</dbReference>
<dbReference type="EMBL" id="JAAFAN010000022">
    <property type="protein sequence ID" value="NDO89478.1"/>
    <property type="molecule type" value="Genomic_DNA"/>
</dbReference>
<reference evidence="5 7" key="3">
    <citation type="journal article" date="2021" name="Arch. Microbiol.">
        <title>Cellulosimicrobium fucosivorans sp. nov., isolated from San Elijo Lagoon, contains a fucose metabolic pathway linked to carotenoid production.</title>
        <authorList>
            <person name="Aviles F.A."/>
            <person name="Kyndt J.A."/>
        </authorList>
    </citation>
    <scope>NUCLEOTIDE SEQUENCE [LARGE SCALE GENOMIC DNA]</scope>
    <source>
        <strain evidence="5 7">SE3</strain>
    </source>
</reference>